<keyword evidence="3" id="KW-0964">Secreted</keyword>
<evidence type="ECO:0000256" key="1">
    <source>
        <dbReference type="ARBA" id="ARBA00022729"/>
    </source>
</evidence>
<dbReference type="NCBIfam" id="TIGR04183">
    <property type="entry name" value="Por_Secre_tail"/>
    <property type="match status" value="1"/>
</dbReference>
<dbReference type="Pfam" id="PF18962">
    <property type="entry name" value="Por_Secre_tail"/>
    <property type="match status" value="1"/>
</dbReference>
<dbReference type="InterPro" id="IPR041253">
    <property type="entry name" value="CBM77"/>
</dbReference>
<gene>
    <name evidence="6" type="ORF">SAMN05443549_101182</name>
</gene>
<keyword evidence="2 3" id="KW-0456">Lyase</keyword>
<keyword evidence="3" id="KW-0119">Carbohydrate metabolism</keyword>
<dbReference type="Pfam" id="PF00544">
    <property type="entry name" value="Pectate_lyase_4"/>
    <property type="match status" value="1"/>
</dbReference>
<comment type="subcellular location">
    <subcellularLocation>
        <location evidence="3">Secreted</location>
    </subcellularLocation>
</comment>
<dbReference type="PANTHER" id="PTHR31683:SF18">
    <property type="entry name" value="PECTATE LYASE 21-RELATED"/>
    <property type="match status" value="1"/>
</dbReference>
<dbReference type="SMART" id="SM00656">
    <property type="entry name" value="Amb_all"/>
    <property type="match status" value="1"/>
</dbReference>
<organism evidence="6 7">
    <name type="scientific">Flavobacterium fluvii</name>
    <dbReference type="NCBI Taxonomy" id="468056"/>
    <lineage>
        <taxon>Bacteria</taxon>
        <taxon>Pseudomonadati</taxon>
        <taxon>Bacteroidota</taxon>
        <taxon>Flavobacteriia</taxon>
        <taxon>Flavobacteriales</taxon>
        <taxon>Flavobacteriaceae</taxon>
        <taxon>Flavobacterium</taxon>
    </lineage>
</organism>
<reference evidence="7" key="1">
    <citation type="submission" date="2016-11" db="EMBL/GenBank/DDBJ databases">
        <authorList>
            <person name="Varghese N."/>
            <person name="Submissions S."/>
        </authorList>
    </citation>
    <scope>NUCLEOTIDE SEQUENCE [LARGE SCALE GENOMIC DNA]</scope>
    <source>
        <strain evidence="7">DSM 19978</strain>
    </source>
</reference>
<dbReference type="GO" id="GO:0005576">
    <property type="term" value="C:extracellular region"/>
    <property type="evidence" value="ECO:0007669"/>
    <property type="project" value="UniProtKB-SubCell"/>
</dbReference>
<protein>
    <submittedName>
        <fullName evidence="6">Por secretion system C-terminal sorting domain-containing protein</fullName>
    </submittedName>
</protein>
<evidence type="ECO:0000256" key="4">
    <source>
        <dbReference type="SAM" id="SignalP"/>
    </source>
</evidence>
<feature type="domain" description="Pectate lyase" evidence="5">
    <location>
        <begin position="184"/>
        <end position="387"/>
    </location>
</feature>
<dbReference type="GO" id="GO:0030570">
    <property type="term" value="F:pectate lyase activity"/>
    <property type="evidence" value="ECO:0007669"/>
    <property type="project" value="InterPro"/>
</dbReference>
<dbReference type="InterPro" id="IPR002022">
    <property type="entry name" value="Pec_lyase"/>
</dbReference>
<dbReference type="EMBL" id="FQWB01000001">
    <property type="protein sequence ID" value="SHF73819.1"/>
    <property type="molecule type" value="Genomic_DNA"/>
</dbReference>
<dbReference type="PANTHER" id="PTHR31683">
    <property type="entry name" value="PECTATE LYASE 18-RELATED"/>
    <property type="match status" value="1"/>
</dbReference>
<dbReference type="Pfam" id="PF18283">
    <property type="entry name" value="CBM77"/>
    <property type="match status" value="1"/>
</dbReference>
<dbReference type="InterPro" id="IPR045032">
    <property type="entry name" value="PEL"/>
</dbReference>
<dbReference type="AlphaFoldDB" id="A0A1M5E3J4"/>
<proteinExistence type="inferred from homology"/>
<dbReference type="STRING" id="468056.SAMN05443549_101182"/>
<dbReference type="InterPro" id="IPR012334">
    <property type="entry name" value="Pectin_lyas_fold"/>
</dbReference>
<accession>A0A1M5E3J4</accession>
<feature type="chain" id="PRO_5009909716" evidence="4">
    <location>
        <begin position="20"/>
        <end position="836"/>
    </location>
</feature>
<feature type="signal peptide" evidence="4">
    <location>
        <begin position="1"/>
        <end position="19"/>
    </location>
</feature>
<evidence type="ECO:0000256" key="2">
    <source>
        <dbReference type="ARBA" id="ARBA00023239"/>
    </source>
</evidence>
<dbReference type="Proteomes" id="UP000184516">
    <property type="component" value="Unassembled WGS sequence"/>
</dbReference>
<dbReference type="RefSeq" id="WP_073367225.1">
    <property type="nucleotide sequence ID" value="NZ_FQWB01000001.1"/>
</dbReference>
<dbReference type="InterPro" id="IPR011050">
    <property type="entry name" value="Pectin_lyase_fold/virulence"/>
</dbReference>
<comment type="similarity">
    <text evidence="3">Belongs to the polysaccharide lyase 1 family.</text>
</comment>
<evidence type="ECO:0000259" key="5">
    <source>
        <dbReference type="SMART" id="SM00656"/>
    </source>
</evidence>
<evidence type="ECO:0000313" key="7">
    <source>
        <dbReference type="Proteomes" id="UP000184516"/>
    </source>
</evidence>
<dbReference type="Gene3D" id="2.160.20.10">
    <property type="entry name" value="Single-stranded right-handed beta-helix, Pectin lyase-like"/>
    <property type="match status" value="1"/>
</dbReference>
<name>A0A1M5E3J4_9FLAO</name>
<evidence type="ECO:0000313" key="6">
    <source>
        <dbReference type="EMBL" id="SHF73819.1"/>
    </source>
</evidence>
<keyword evidence="1 4" id="KW-0732">Signal</keyword>
<sequence length="836" mass="88764">MKKFLLYISLLFASVNLWSQVTITETGGWMESAFVKWSPVAGADSYNVYYTGVGKTDVKIDTQLIRRYNTYFRADVLGLAAGNYTITVKPVTASVEGTGTTTANINVLAHDRNGFAFEGGRIPGGYNIDGTLKSGAVVLYITQNTKNTVSLNVTGATTNPCVGLQTILDGFKKGSDNRPLVVRLIGNITDLSSTVNPADPMGGDVVIENKNNASGSITFEGVGSDAVANGWGLRIKTASNIEVRNLGFMLTNADEGDNIGLQQANDHIWVHNCDLFYGAAGGDADQAKGDGAMDCKKSTYVTFSYNHFLDSGKCNLLGLSEGTTAGLYITYHHNWYDHSDSRHPRVRYYSAHVYNNYYDGNSKYGAGSTLGSSVFMEGNFFRNCKYPMLTSMQGTDVYGGAEGTFSGEAGGTIKAFNNTMSGQTRYVPYNATTYPVEFDAIETSTRGEVISSSITSKSGANAYNNFDTDPALYVKNLTIDDPTVAKNKVIQYSGRISGGDLKWTFNNAVDDTSSEVNAALMTALTTYTSGLVYVQGENTQTLTSTSNTNQTVASGTAISNIVYTWGGDATDANVPELTVLNAAGISAVKNLGAKTTTISGIPTADVSFSVVTNGTSGTPVTLTGTIAIGSATPSDQIHNFTASGTTNTFYTISGDLSTSKGTVVYGSSTLTQCIKTNTAVAITYTTSQASTLMLLFATAGSTIKIDNTTYTATAAVAPNTGGVITVNLLAGTHNIARGNSENALFYMKTSYTTLGLNDNTEVAKLTLYPNPVTNQLYFSSSDRKINTVAIYNLTGALVKSISNAVDYIDVSNLTSGGYLVKVTTDQGSFTQKIIKK</sequence>
<keyword evidence="3" id="KW-0624">Polysaccharide degradation</keyword>
<dbReference type="InterPro" id="IPR026444">
    <property type="entry name" value="Secre_tail"/>
</dbReference>
<evidence type="ECO:0000256" key="3">
    <source>
        <dbReference type="RuleBase" id="RU361173"/>
    </source>
</evidence>
<dbReference type="OrthoDB" id="148600at2"/>
<keyword evidence="7" id="KW-1185">Reference proteome</keyword>
<dbReference type="SUPFAM" id="SSF51126">
    <property type="entry name" value="Pectin lyase-like"/>
    <property type="match status" value="1"/>
</dbReference>
<dbReference type="GO" id="GO:0000272">
    <property type="term" value="P:polysaccharide catabolic process"/>
    <property type="evidence" value="ECO:0007669"/>
    <property type="project" value="UniProtKB-KW"/>
</dbReference>